<evidence type="ECO:0000256" key="8">
    <source>
        <dbReference type="SAM" id="Phobius"/>
    </source>
</evidence>
<feature type="transmembrane region" description="Helical" evidence="8">
    <location>
        <begin position="317"/>
        <end position="334"/>
    </location>
</feature>
<dbReference type="InterPro" id="IPR050297">
    <property type="entry name" value="LipidA_mod_glycosyltrf_83"/>
</dbReference>
<evidence type="ECO:0000256" key="6">
    <source>
        <dbReference type="ARBA" id="ARBA00022989"/>
    </source>
</evidence>
<feature type="transmembrane region" description="Helical" evidence="8">
    <location>
        <begin position="225"/>
        <end position="251"/>
    </location>
</feature>
<reference evidence="10" key="1">
    <citation type="submission" date="2023-06" db="EMBL/GenBank/DDBJ databases">
        <title>Robiginitalea aurantiacus sp. nov. and Algoriphagus sediminis sp. nov., isolated from coastal sediment.</title>
        <authorList>
            <person name="Zhou Z.Y."/>
            <person name="An J."/>
            <person name="Jia Y.W."/>
            <person name="Du Z.J."/>
        </authorList>
    </citation>
    <scope>NUCLEOTIDE SEQUENCE</scope>
    <source>
        <strain evidence="10">M39</strain>
    </source>
</reference>
<evidence type="ECO:0000313" key="11">
    <source>
        <dbReference type="Proteomes" id="UP001174839"/>
    </source>
</evidence>
<keyword evidence="4 10" id="KW-0808">Transferase</keyword>
<dbReference type="EMBL" id="JAUDUY010000003">
    <property type="protein sequence ID" value="MDM9631378.1"/>
    <property type="molecule type" value="Genomic_DNA"/>
</dbReference>
<keyword evidence="7 8" id="KW-0472">Membrane</keyword>
<feature type="transmembrane region" description="Helical" evidence="8">
    <location>
        <begin position="286"/>
        <end position="305"/>
    </location>
</feature>
<keyword evidence="2" id="KW-1003">Cell membrane</keyword>
<feature type="transmembrane region" description="Helical" evidence="8">
    <location>
        <begin position="186"/>
        <end position="205"/>
    </location>
</feature>
<dbReference type="RefSeq" id="WP_289724735.1">
    <property type="nucleotide sequence ID" value="NZ_JAUDUY010000003.1"/>
</dbReference>
<dbReference type="PANTHER" id="PTHR33908">
    <property type="entry name" value="MANNOSYLTRANSFERASE YKCB-RELATED"/>
    <property type="match status" value="1"/>
</dbReference>
<comment type="caution">
    <text evidence="10">The sequence shown here is derived from an EMBL/GenBank/DDBJ whole genome shotgun (WGS) entry which is preliminary data.</text>
</comment>
<organism evidence="10 11">
    <name type="scientific">Robiginitalea aurantiaca</name>
    <dbReference type="NCBI Taxonomy" id="3056915"/>
    <lineage>
        <taxon>Bacteria</taxon>
        <taxon>Pseudomonadati</taxon>
        <taxon>Bacteroidota</taxon>
        <taxon>Flavobacteriia</taxon>
        <taxon>Flavobacteriales</taxon>
        <taxon>Flavobacteriaceae</taxon>
        <taxon>Robiginitalea</taxon>
    </lineage>
</organism>
<comment type="subcellular location">
    <subcellularLocation>
        <location evidence="1">Cell membrane</location>
        <topology evidence="1">Multi-pass membrane protein</topology>
    </subcellularLocation>
</comment>
<keyword evidence="5 8" id="KW-0812">Transmembrane</keyword>
<dbReference type="Proteomes" id="UP001174839">
    <property type="component" value="Unassembled WGS sequence"/>
</dbReference>
<dbReference type="InterPro" id="IPR038731">
    <property type="entry name" value="RgtA/B/C-like"/>
</dbReference>
<keyword evidence="6 8" id="KW-1133">Transmembrane helix</keyword>
<feature type="transmembrane region" description="Helical" evidence="8">
    <location>
        <begin position="147"/>
        <end position="174"/>
    </location>
</feature>
<keyword evidence="11" id="KW-1185">Reference proteome</keyword>
<evidence type="ECO:0000256" key="5">
    <source>
        <dbReference type="ARBA" id="ARBA00022692"/>
    </source>
</evidence>
<gene>
    <name evidence="10" type="ORF">QU605_07845</name>
</gene>
<dbReference type="Pfam" id="PF13231">
    <property type="entry name" value="PMT_2"/>
    <property type="match status" value="1"/>
</dbReference>
<evidence type="ECO:0000259" key="9">
    <source>
        <dbReference type="Pfam" id="PF13231"/>
    </source>
</evidence>
<feature type="transmembrane region" description="Helical" evidence="8">
    <location>
        <begin position="69"/>
        <end position="90"/>
    </location>
</feature>
<name>A0ABT7WEP9_9FLAO</name>
<proteinExistence type="predicted"/>
<protein>
    <submittedName>
        <fullName evidence="10">Glycosyltransferase family 39 protein</fullName>
        <ecNumber evidence="10">2.4.-.-</ecNumber>
    </submittedName>
</protein>
<evidence type="ECO:0000256" key="7">
    <source>
        <dbReference type="ARBA" id="ARBA00023136"/>
    </source>
</evidence>
<keyword evidence="3 10" id="KW-0328">Glycosyltransferase</keyword>
<feature type="domain" description="Glycosyltransferase RgtA/B/C/D-like" evidence="9">
    <location>
        <begin position="49"/>
        <end position="202"/>
    </location>
</feature>
<evidence type="ECO:0000256" key="4">
    <source>
        <dbReference type="ARBA" id="ARBA00022679"/>
    </source>
</evidence>
<sequence>MSNPLPRPLIFLIGGLLLVNLLQAFATGLIYDEAYYWYYSLSPSWGYFDHPPMVAWMVGLGYSIFQNELGVRLVGCLMGAGTALLIWSLVEHPEKKTYYREFFVWVLSIVLLHAYGFLTLPDTPLLFFTALFLWLYRRFVKEPGFGIALLLGVCMAAMMYSKYHAALIIVFVLLSNLSLLKNKYAWLALVVSLLCYLPHLNWLYSNDFVSLEFHLFERPNEPYDFTKFTLVFFLNLMALFGLTFTFAYRAAFKFKADSPLEKAMKYIFLGMLIFFFVSSFQRRIQTQWLITICIPVAAIVTKSFIEQPNLRKWIWRLGLANILILAWLRIGLVYEPVFPGRYESHGNKIWVENLKTLAAGTSVVFENSYRAASMYSFYAQEPAISLDNAYYRKDQYAINGSEALVQGKKVFYAYKGREGKGPYYLDARGTKHYGVFIENFESFRDLKSGLPKGESLNADNEYPVWIYNPYNKSIPLRALRLGVAYLDGSKRLQEIRPVHTNFRSETRILPKDTLWLNVVLPAPEKSEPVFVRMVISENELPWGLNGRAQPIKP</sequence>
<dbReference type="GO" id="GO:0016757">
    <property type="term" value="F:glycosyltransferase activity"/>
    <property type="evidence" value="ECO:0007669"/>
    <property type="project" value="UniProtKB-KW"/>
</dbReference>
<evidence type="ECO:0000256" key="2">
    <source>
        <dbReference type="ARBA" id="ARBA00022475"/>
    </source>
</evidence>
<feature type="transmembrane region" description="Helical" evidence="8">
    <location>
        <begin position="263"/>
        <end position="280"/>
    </location>
</feature>
<dbReference type="EC" id="2.4.-.-" evidence="10"/>
<evidence type="ECO:0000256" key="1">
    <source>
        <dbReference type="ARBA" id="ARBA00004651"/>
    </source>
</evidence>
<evidence type="ECO:0000256" key="3">
    <source>
        <dbReference type="ARBA" id="ARBA00022676"/>
    </source>
</evidence>
<feature type="transmembrane region" description="Helical" evidence="8">
    <location>
        <begin position="102"/>
        <end position="135"/>
    </location>
</feature>
<accession>A0ABT7WEP9</accession>
<evidence type="ECO:0000313" key="10">
    <source>
        <dbReference type="EMBL" id="MDM9631378.1"/>
    </source>
</evidence>
<dbReference type="PANTHER" id="PTHR33908:SF11">
    <property type="entry name" value="MEMBRANE PROTEIN"/>
    <property type="match status" value="1"/>
</dbReference>